<dbReference type="GO" id="GO:0003677">
    <property type="term" value="F:DNA binding"/>
    <property type="evidence" value="ECO:0007669"/>
    <property type="project" value="UniProtKB-KW"/>
</dbReference>
<keyword evidence="4" id="KW-0238">DNA-binding</keyword>
<keyword evidence="9" id="KW-1185">Reference proteome</keyword>
<dbReference type="RefSeq" id="WP_165009323.1">
    <property type="nucleotide sequence ID" value="NZ_CP064954.1"/>
</dbReference>
<keyword evidence="2" id="KW-0805">Transcription regulation</keyword>
<dbReference type="PANTHER" id="PTHR43133">
    <property type="entry name" value="RNA POLYMERASE ECF-TYPE SIGMA FACTO"/>
    <property type="match status" value="1"/>
</dbReference>
<protein>
    <submittedName>
        <fullName evidence="8">Sigma-70 family RNA polymerase sigma factor</fullName>
    </submittedName>
</protein>
<dbReference type="SUPFAM" id="SSF88659">
    <property type="entry name" value="Sigma3 and sigma4 domains of RNA polymerase sigma factors"/>
    <property type="match status" value="1"/>
</dbReference>
<evidence type="ECO:0000256" key="1">
    <source>
        <dbReference type="ARBA" id="ARBA00010641"/>
    </source>
</evidence>
<comment type="similarity">
    <text evidence="1">Belongs to the sigma-70 factor family. ECF subfamily.</text>
</comment>
<gene>
    <name evidence="8" type="ORF">G7Y31_11810</name>
</gene>
<dbReference type="InterPro" id="IPR036388">
    <property type="entry name" value="WH-like_DNA-bd_sf"/>
</dbReference>
<evidence type="ECO:0000313" key="9">
    <source>
        <dbReference type="Proteomes" id="UP000594681"/>
    </source>
</evidence>
<keyword evidence="5" id="KW-0804">Transcription</keyword>
<dbReference type="InterPro" id="IPR007627">
    <property type="entry name" value="RNA_pol_sigma70_r2"/>
</dbReference>
<name>A0A7T0KEP4_9CORY</name>
<dbReference type="InterPro" id="IPR039425">
    <property type="entry name" value="RNA_pol_sigma-70-like"/>
</dbReference>
<evidence type="ECO:0000313" key="8">
    <source>
        <dbReference type="EMBL" id="QPK79154.1"/>
    </source>
</evidence>
<proteinExistence type="inferred from homology"/>
<keyword evidence="3" id="KW-0731">Sigma factor</keyword>
<dbReference type="Gene3D" id="1.10.1740.10">
    <property type="match status" value="1"/>
</dbReference>
<dbReference type="EMBL" id="CP064954">
    <property type="protein sequence ID" value="QPK79154.1"/>
    <property type="molecule type" value="Genomic_DNA"/>
</dbReference>
<feature type="domain" description="RNA polymerase sigma factor 70 region 4 type 2" evidence="7">
    <location>
        <begin position="126"/>
        <end position="177"/>
    </location>
</feature>
<sequence length="184" mass="20755">MEPQARTDRTDNELIDAFLGGDDRAFSAIVERHRRRLTFVAQRYVSDHHDADDIVQEALFRAANSLGNYRQDAKLSTWLQRLVMNAGYDHAKYHRQRQMSSLDAFPLDPDYNTALSYEEHIDTSIALTEALNSLGEDQRATIYLTEIEGFSLADVAQAHGVQTGTVKSRRARAKEALRNALTSG</sequence>
<dbReference type="GO" id="GO:0006352">
    <property type="term" value="P:DNA-templated transcription initiation"/>
    <property type="evidence" value="ECO:0007669"/>
    <property type="project" value="InterPro"/>
</dbReference>
<evidence type="ECO:0000256" key="3">
    <source>
        <dbReference type="ARBA" id="ARBA00023082"/>
    </source>
</evidence>
<evidence type="ECO:0000259" key="7">
    <source>
        <dbReference type="Pfam" id="PF08281"/>
    </source>
</evidence>
<dbReference type="InterPro" id="IPR013249">
    <property type="entry name" value="RNA_pol_sigma70_r4_t2"/>
</dbReference>
<dbReference type="NCBIfam" id="TIGR02937">
    <property type="entry name" value="sigma70-ECF"/>
    <property type="match status" value="1"/>
</dbReference>
<dbReference type="InterPro" id="IPR013325">
    <property type="entry name" value="RNA_pol_sigma_r2"/>
</dbReference>
<evidence type="ECO:0000259" key="6">
    <source>
        <dbReference type="Pfam" id="PF04542"/>
    </source>
</evidence>
<organism evidence="8 9">
    <name type="scientific">Corynebacterium lizhenjunii</name>
    <dbReference type="NCBI Taxonomy" id="2709394"/>
    <lineage>
        <taxon>Bacteria</taxon>
        <taxon>Bacillati</taxon>
        <taxon>Actinomycetota</taxon>
        <taxon>Actinomycetes</taxon>
        <taxon>Mycobacteriales</taxon>
        <taxon>Corynebacteriaceae</taxon>
        <taxon>Corynebacterium</taxon>
    </lineage>
</organism>
<dbReference type="Pfam" id="PF04542">
    <property type="entry name" value="Sigma70_r2"/>
    <property type="match status" value="1"/>
</dbReference>
<accession>A0A7T0KEP4</accession>
<dbReference type="KEGG" id="cliz:G7Y31_11810"/>
<feature type="domain" description="RNA polymerase sigma-70 region 2" evidence="6">
    <location>
        <begin position="29"/>
        <end position="95"/>
    </location>
</feature>
<dbReference type="AlphaFoldDB" id="A0A7T0KEP4"/>
<dbReference type="Pfam" id="PF08281">
    <property type="entry name" value="Sigma70_r4_2"/>
    <property type="match status" value="1"/>
</dbReference>
<reference evidence="8 9" key="1">
    <citation type="submission" date="2020-11" db="EMBL/GenBank/DDBJ databases">
        <title>Corynebacterium sp. ZJ-599.</title>
        <authorList>
            <person name="Zhou J."/>
        </authorList>
    </citation>
    <scope>NUCLEOTIDE SEQUENCE [LARGE SCALE GENOMIC DNA]</scope>
    <source>
        <strain evidence="8 9">ZJ-599</strain>
    </source>
</reference>
<dbReference type="GO" id="GO:0016987">
    <property type="term" value="F:sigma factor activity"/>
    <property type="evidence" value="ECO:0007669"/>
    <property type="project" value="UniProtKB-KW"/>
</dbReference>
<evidence type="ECO:0000256" key="2">
    <source>
        <dbReference type="ARBA" id="ARBA00023015"/>
    </source>
</evidence>
<evidence type="ECO:0000256" key="4">
    <source>
        <dbReference type="ARBA" id="ARBA00023125"/>
    </source>
</evidence>
<dbReference type="InterPro" id="IPR014284">
    <property type="entry name" value="RNA_pol_sigma-70_dom"/>
</dbReference>
<dbReference type="PANTHER" id="PTHR43133:SF8">
    <property type="entry name" value="RNA POLYMERASE SIGMA FACTOR HI_1459-RELATED"/>
    <property type="match status" value="1"/>
</dbReference>
<dbReference type="Proteomes" id="UP000594681">
    <property type="component" value="Chromosome"/>
</dbReference>
<dbReference type="CDD" id="cd06171">
    <property type="entry name" value="Sigma70_r4"/>
    <property type="match status" value="1"/>
</dbReference>
<dbReference type="SUPFAM" id="SSF88946">
    <property type="entry name" value="Sigma2 domain of RNA polymerase sigma factors"/>
    <property type="match status" value="1"/>
</dbReference>
<dbReference type="Gene3D" id="1.10.10.10">
    <property type="entry name" value="Winged helix-like DNA-binding domain superfamily/Winged helix DNA-binding domain"/>
    <property type="match status" value="1"/>
</dbReference>
<evidence type="ECO:0000256" key="5">
    <source>
        <dbReference type="ARBA" id="ARBA00023163"/>
    </source>
</evidence>
<dbReference type="InterPro" id="IPR013324">
    <property type="entry name" value="RNA_pol_sigma_r3/r4-like"/>
</dbReference>